<feature type="compositionally biased region" description="Polar residues" evidence="1">
    <location>
        <begin position="46"/>
        <end position="66"/>
    </location>
</feature>
<dbReference type="Proteomes" id="UP000789405">
    <property type="component" value="Unassembled WGS sequence"/>
</dbReference>
<comment type="caution">
    <text evidence="2">The sequence shown here is derived from an EMBL/GenBank/DDBJ whole genome shotgun (WGS) entry which is preliminary data.</text>
</comment>
<evidence type="ECO:0000313" key="3">
    <source>
        <dbReference type="Proteomes" id="UP000789405"/>
    </source>
</evidence>
<accession>A0A9N9P6P5</accession>
<feature type="non-terminal residue" evidence="2">
    <location>
        <position position="92"/>
    </location>
</feature>
<protein>
    <submittedName>
        <fullName evidence="2">7562_t:CDS:1</fullName>
    </submittedName>
</protein>
<dbReference type="EMBL" id="CAJVPY010044867">
    <property type="protein sequence ID" value="CAG8809261.1"/>
    <property type="molecule type" value="Genomic_DNA"/>
</dbReference>
<reference evidence="2" key="1">
    <citation type="submission" date="2021-06" db="EMBL/GenBank/DDBJ databases">
        <authorList>
            <person name="Kallberg Y."/>
            <person name="Tangrot J."/>
            <person name="Rosling A."/>
        </authorList>
    </citation>
    <scope>NUCLEOTIDE SEQUENCE</scope>
    <source>
        <strain evidence="2">MA453B</strain>
    </source>
</reference>
<feature type="region of interest" description="Disordered" evidence="1">
    <location>
        <begin position="27"/>
        <end position="92"/>
    </location>
</feature>
<dbReference type="AlphaFoldDB" id="A0A9N9P6P5"/>
<organism evidence="2 3">
    <name type="scientific">Dentiscutata erythropus</name>
    <dbReference type="NCBI Taxonomy" id="1348616"/>
    <lineage>
        <taxon>Eukaryota</taxon>
        <taxon>Fungi</taxon>
        <taxon>Fungi incertae sedis</taxon>
        <taxon>Mucoromycota</taxon>
        <taxon>Glomeromycotina</taxon>
        <taxon>Glomeromycetes</taxon>
        <taxon>Diversisporales</taxon>
        <taxon>Gigasporaceae</taxon>
        <taxon>Dentiscutata</taxon>
    </lineage>
</organism>
<feature type="compositionally biased region" description="Polar residues" evidence="1">
    <location>
        <begin position="27"/>
        <end position="37"/>
    </location>
</feature>
<feature type="compositionally biased region" description="Polar residues" evidence="1">
    <location>
        <begin position="74"/>
        <end position="92"/>
    </location>
</feature>
<feature type="non-terminal residue" evidence="2">
    <location>
        <position position="1"/>
    </location>
</feature>
<evidence type="ECO:0000256" key="1">
    <source>
        <dbReference type="SAM" id="MobiDB-lite"/>
    </source>
</evidence>
<gene>
    <name evidence="2" type="ORF">DERYTH_LOCUS25061</name>
</gene>
<name>A0A9N9P6P5_9GLOM</name>
<sequence>TQNKLINRLNQRIDICFNYIQQDKPQQQHFELQQDEPTTTKHIHESSTTLSQQQPFDYQQGTSLSTRHNHKFNAATTLQQMKQTDQSTAMQQ</sequence>
<proteinExistence type="predicted"/>
<keyword evidence="3" id="KW-1185">Reference proteome</keyword>
<evidence type="ECO:0000313" key="2">
    <source>
        <dbReference type="EMBL" id="CAG8809261.1"/>
    </source>
</evidence>